<dbReference type="CDD" id="cd01040">
    <property type="entry name" value="Mb-like"/>
    <property type="match status" value="1"/>
</dbReference>
<feature type="compositionally biased region" description="Polar residues" evidence="4">
    <location>
        <begin position="385"/>
        <end position="396"/>
    </location>
</feature>
<keyword evidence="6" id="KW-1185">Reference proteome</keyword>
<dbReference type="InterPro" id="IPR044399">
    <property type="entry name" value="Mb-like_M"/>
</dbReference>
<keyword evidence="2" id="KW-0479">Metal-binding</keyword>
<feature type="compositionally biased region" description="Low complexity" evidence="4">
    <location>
        <begin position="114"/>
        <end position="123"/>
    </location>
</feature>
<feature type="region of interest" description="Disordered" evidence="4">
    <location>
        <begin position="112"/>
        <end position="142"/>
    </location>
</feature>
<dbReference type="GO" id="GO:0046872">
    <property type="term" value="F:metal ion binding"/>
    <property type="evidence" value="ECO:0007669"/>
    <property type="project" value="UniProtKB-KW"/>
</dbReference>
<name>A0ABD2K2Z4_HETSC</name>
<accession>A0ABD2K2Z4</accession>
<keyword evidence="3" id="KW-0408">Iron</keyword>
<feature type="region of interest" description="Disordered" evidence="4">
    <location>
        <begin position="19"/>
        <end position="62"/>
    </location>
</feature>
<feature type="compositionally biased region" description="Polar residues" evidence="4">
    <location>
        <begin position="426"/>
        <end position="443"/>
    </location>
</feature>
<reference evidence="5 6" key="1">
    <citation type="submission" date="2024-10" db="EMBL/GenBank/DDBJ databases">
        <authorList>
            <person name="Kim D."/>
        </authorList>
    </citation>
    <scope>NUCLEOTIDE SEQUENCE [LARGE SCALE GENOMIC DNA]</scope>
    <source>
        <strain evidence="5">Taebaek</strain>
    </source>
</reference>
<dbReference type="InterPro" id="IPR009050">
    <property type="entry name" value="Globin-like_sf"/>
</dbReference>
<dbReference type="InterPro" id="IPR012292">
    <property type="entry name" value="Globin/Proto"/>
</dbReference>
<dbReference type="EMBL" id="JBICCN010000056">
    <property type="protein sequence ID" value="KAL3097058.1"/>
    <property type="molecule type" value="Genomic_DNA"/>
</dbReference>
<feature type="region of interest" description="Disordered" evidence="4">
    <location>
        <begin position="378"/>
        <end position="486"/>
    </location>
</feature>
<dbReference type="SUPFAM" id="SSF46458">
    <property type="entry name" value="Globin-like"/>
    <property type="match status" value="1"/>
</dbReference>
<feature type="compositionally biased region" description="Basic residues" evidence="4">
    <location>
        <begin position="475"/>
        <end position="486"/>
    </location>
</feature>
<evidence type="ECO:0000256" key="4">
    <source>
        <dbReference type="SAM" id="MobiDB-lite"/>
    </source>
</evidence>
<feature type="compositionally biased region" description="Low complexity" evidence="4">
    <location>
        <begin position="20"/>
        <end position="32"/>
    </location>
</feature>
<protein>
    <submittedName>
        <fullName evidence="5">Uncharacterized protein</fullName>
    </submittedName>
</protein>
<dbReference type="PANTHER" id="PTHR46458">
    <property type="entry name" value="BLR2807 PROTEIN"/>
    <property type="match status" value="1"/>
</dbReference>
<evidence type="ECO:0000313" key="5">
    <source>
        <dbReference type="EMBL" id="KAL3097058.1"/>
    </source>
</evidence>
<feature type="compositionally biased region" description="Basic and acidic residues" evidence="4">
    <location>
        <begin position="453"/>
        <end position="463"/>
    </location>
</feature>
<organism evidence="5 6">
    <name type="scientific">Heterodera schachtii</name>
    <name type="common">Sugarbeet cyst nematode worm</name>
    <name type="synonym">Tylenchus schachtii</name>
    <dbReference type="NCBI Taxonomy" id="97005"/>
    <lineage>
        <taxon>Eukaryota</taxon>
        <taxon>Metazoa</taxon>
        <taxon>Ecdysozoa</taxon>
        <taxon>Nematoda</taxon>
        <taxon>Chromadorea</taxon>
        <taxon>Rhabditida</taxon>
        <taxon>Tylenchina</taxon>
        <taxon>Tylenchomorpha</taxon>
        <taxon>Tylenchoidea</taxon>
        <taxon>Heteroderidae</taxon>
        <taxon>Heteroderinae</taxon>
        <taxon>Heterodera</taxon>
    </lineage>
</organism>
<sequence length="516" mass="57669">MDNVLLQKCPKIYTCTTAGRSSRQQQTRQNSQATEEYAGGSAGGTEGPTTAPAEHHQHNQQQYQNQHALFCACPSSSSAVSAGGVGTEYATVGSIELNDIGTEALPFSSLHNNQQQKMTTTKTMDAKQRRQRAVRQRTDSSLPSVDEELTAYSNHNAKMRRTSSMPSVVESDTHGKEAFAVVKKGAILRPIKHYNYEDRLSKLHKRALRFTWQRLQTRNGGKRIETVFEEVFDRMMRSFPVMREMFNTRTFISAMSRCEVATPRDHARLIVKMFESAVKNLEVEEKKRTDTASDFDPNLLGRAHGVLRPYGFTSALWEAFGEAVIDVVLNQEAVRDLPGASQAWVVLTACLVDQLRAGFESSRECPFQKVAQQQIANGTGGAMDGTNTQHSQQQQLCRMKSDKSNKSEEEERAAGGGRDNEGFLAVNNTENRRNTIASCSDSPYSEEEEEEERNNRTTAERSRTVNTEGGGTTTARRKSISRKRREQRCFSVITDKTGTPSKLEMKILHDMASTEL</sequence>
<gene>
    <name evidence="5" type="ORF">niasHS_002774</name>
</gene>
<comment type="caution">
    <text evidence="5">The sequence shown here is derived from an EMBL/GenBank/DDBJ whole genome shotgun (WGS) entry which is preliminary data.</text>
</comment>
<evidence type="ECO:0000256" key="3">
    <source>
        <dbReference type="ARBA" id="ARBA00023004"/>
    </source>
</evidence>
<evidence type="ECO:0000313" key="6">
    <source>
        <dbReference type="Proteomes" id="UP001620645"/>
    </source>
</evidence>
<dbReference type="PANTHER" id="PTHR46458:SF18">
    <property type="entry name" value="GLOBIN DOMAIN-CONTAINING PROTEIN"/>
    <property type="match status" value="1"/>
</dbReference>
<dbReference type="Proteomes" id="UP001620645">
    <property type="component" value="Unassembled WGS sequence"/>
</dbReference>
<feature type="compositionally biased region" description="Basic and acidic residues" evidence="4">
    <location>
        <begin position="399"/>
        <end position="421"/>
    </location>
</feature>
<dbReference type="Gene3D" id="1.10.490.10">
    <property type="entry name" value="Globins"/>
    <property type="match status" value="1"/>
</dbReference>
<keyword evidence="1" id="KW-0349">Heme</keyword>
<proteinExistence type="predicted"/>
<dbReference type="AlphaFoldDB" id="A0ABD2K2Z4"/>
<evidence type="ECO:0000256" key="2">
    <source>
        <dbReference type="ARBA" id="ARBA00022723"/>
    </source>
</evidence>
<dbReference type="InterPro" id="IPR050532">
    <property type="entry name" value="Globin-like_OT"/>
</dbReference>
<evidence type="ECO:0000256" key="1">
    <source>
        <dbReference type="ARBA" id="ARBA00022617"/>
    </source>
</evidence>